<gene>
    <name evidence="2" type="ORF">DAEQUDRAFT_193341</name>
</gene>
<dbReference type="AlphaFoldDB" id="A0A165U5P9"/>
<feature type="compositionally biased region" description="Basic and acidic residues" evidence="1">
    <location>
        <begin position="147"/>
        <end position="162"/>
    </location>
</feature>
<feature type="region of interest" description="Disordered" evidence="1">
    <location>
        <begin position="127"/>
        <end position="172"/>
    </location>
</feature>
<proteinExistence type="predicted"/>
<evidence type="ECO:0000313" key="2">
    <source>
        <dbReference type="EMBL" id="KZT74431.1"/>
    </source>
</evidence>
<keyword evidence="3" id="KW-1185">Reference proteome</keyword>
<organism evidence="2 3">
    <name type="scientific">Daedalea quercina L-15889</name>
    <dbReference type="NCBI Taxonomy" id="1314783"/>
    <lineage>
        <taxon>Eukaryota</taxon>
        <taxon>Fungi</taxon>
        <taxon>Dikarya</taxon>
        <taxon>Basidiomycota</taxon>
        <taxon>Agaricomycotina</taxon>
        <taxon>Agaricomycetes</taxon>
        <taxon>Polyporales</taxon>
        <taxon>Fomitopsis</taxon>
    </lineage>
</organism>
<name>A0A165U5P9_9APHY</name>
<reference evidence="2 3" key="1">
    <citation type="journal article" date="2016" name="Mol. Biol. Evol.">
        <title>Comparative Genomics of Early-Diverging Mushroom-Forming Fungi Provides Insights into the Origins of Lignocellulose Decay Capabilities.</title>
        <authorList>
            <person name="Nagy L.G."/>
            <person name="Riley R."/>
            <person name="Tritt A."/>
            <person name="Adam C."/>
            <person name="Daum C."/>
            <person name="Floudas D."/>
            <person name="Sun H."/>
            <person name="Yadav J.S."/>
            <person name="Pangilinan J."/>
            <person name="Larsson K.H."/>
            <person name="Matsuura K."/>
            <person name="Barry K."/>
            <person name="Labutti K."/>
            <person name="Kuo R."/>
            <person name="Ohm R.A."/>
            <person name="Bhattacharya S.S."/>
            <person name="Shirouzu T."/>
            <person name="Yoshinaga Y."/>
            <person name="Martin F.M."/>
            <person name="Grigoriev I.V."/>
            <person name="Hibbett D.S."/>
        </authorList>
    </citation>
    <scope>NUCLEOTIDE SEQUENCE [LARGE SCALE GENOMIC DNA]</scope>
    <source>
        <strain evidence="2 3">L-15889</strain>
    </source>
</reference>
<dbReference type="EMBL" id="KV429033">
    <property type="protein sequence ID" value="KZT74431.1"/>
    <property type="molecule type" value="Genomic_DNA"/>
</dbReference>
<evidence type="ECO:0000313" key="3">
    <source>
        <dbReference type="Proteomes" id="UP000076727"/>
    </source>
</evidence>
<dbReference type="OrthoDB" id="2801693at2759"/>
<feature type="compositionally biased region" description="Low complexity" evidence="1">
    <location>
        <begin position="128"/>
        <end position="145"/>
    </location>
</feature>
<accession>A0A165U5P9</accession>
<protein>
    <submittedName>
        <fullName evidence="2">Uncharacterized protein</fullName>
    </submittedName>
</protein>
<dbReference type="Proteomes" id="UP000076727">
    <property type="component" value="Unassembled WGS sequence"/>
</dbReference>
<evidence type="ECO:0000256" key="1">
    <source>
        <dbReference type="SAM" id="MobiDB-lite"/>
    </source>
</evidence>
<sequence length="241" mass="28207">MSIVQNQILPNSIPAPYTRPTSLRKAMNLSEADFKNTTTFLQEMTGKYLDPRKRLPDQQPEAMDKLFHEAREHAILKCYVGLWPISIYLRDRLSRSALLHKRNEKLHVPRERPLPQRGAEAHVPYNSCSQTTRSTTTTTPHCTRQLRPSETRDATTAEERTHAPGQKHSPFRSFLQTCKPNLRHLRYELTRAGIKSEDDFRRMAKLHAKYRERLLRERMHLTELEIVEVEAVVDQIVWSEM</sequence>